<dbReference type="EMBL" id="CP003915">
    <property type="protein sequence ID" value="AHG65767.1"/>
    <property type="molecule type" value="Genomic_DNA"/>
</dbReference>
<dbReference type="Proteomes" id="UP000019095">
    <property type="component" value="Chromosome"/>
</dbReference>
<protein>
    <submittedName>
        <fullName evidence="1">Putative transposase-like protein</fullName>
    </submittedName>
</protein>
<evidence type="ECO:0000313" key="1">
    <source>
        <dbReference type="EMBL" id="AHG65767.1"/>
    </source>
</evidence>
<reference evidence="1 2" key="1">
    <citation type="journal article" date="2014" name="Microbiology">
        <title>Unravelling the complete genome sequence of Advenella mimigardefordensis strain DPN7T and novel insights in the catabolism of the xenobiotic polythioester precursor 3,3'-dithiodipropionate.</title>
        <authorList>
            <person name="Wubbeler J.H."/>
            <person name="Hiessl S."/>
            <person name="Schuldes J."/>
            <person name="Thurmer A."/>
            <person name="Daniel R."/>
            <person name="Steinbuchel A."/>
        </authorList>
    </citation>
    <scope>NUCLEOTIDE SEQUENCE [LARGE SCALE GENOMIC DNA]</scope>
    <source>
        <strain evidence="2">DSM 17166 / LMG 22922 / DPN7</strain>
    </source>
</reference>
<name>W0PIK8_ADVMD</name>
<dbReference type="HOGENOM" id="CLU_3211392_0_0_4"/>
<proteinExistence type="predicted"/>
<keyword evidence="2" id="KW-1185">Reference proteome</keyword>
<evidence type="ECO:0000313" key="2">
    <source>
        <dbReference type="Proteomes" id="UP000019095"/>
    </source>
</evidence>
<dbReference type="KEGG" id="amim:MIM_c37100"/>
<sequence length="44" mass="5144">MREHTVRMVLEHRGEYPSLSATIKLIAPKIDCVPITHFCFYLNL</sequence>
<organism evidence="1 2">
    <name type="scientific">Advenella mimigardefordensis (strain DSM 17166 / LMG 22922 / DPN7)</name>
    <dbReference type="NCBI Taxonomy" id="1247726"/>
    <lineage>
        <taxon>Bacteria</taxon>
        <taxon>Pseudomonadati</taxon>
        <taxon>Pseudomonadota</taxon>
        <taxon>Betaproteobacteria</taxon>
        <taxon>Burkholderiales</taxon>
        <taxon>Alcaligenaceae</taxon>
    </lineage>
</organism>
<gene>
    <name evidence="1" type="ORF">MIM_c37100</name>
</gene>
<dbReference type="InterPro" id="IPR036388">
    <property type="entry name" value="WH-like_DNA-bd_sf"/>
</dbReference>
<dbReference type="Gene3D" id="1.10.10.10">
    <property type="entry name" value="Winged helix-like DNA-binding domain superfamily/Winged helix DNA-binding domain"/>
    <property type="match status" value="1"/>
</dbReference>
<dbReference type="PATRIC" id="fig|1247726.3.peg.4100"/>
<accession>W0PIK8</accession>
<dbReference type="AlphaFoldDB" id="W0PIK8"/>